<evidence type="ECO:0000256" key="1">
    <source>
        <dbReference type="ARBA" id="ARBA00022801"/>
    </source>
</evidence>
<dbReference type="STRING" id="1797259.A2989_02520"/>
<protein>
    <recommendedName>
        <fullName evidence="2">Peptidase A2 domain-containing protein</fullName>
    </recommendedName>
</protein>
<sequence length="136" mass="15558">MQISFPFEVQQTGILGTIRRPVADVGFWSETLNDWVPVKMIVDTGADYTLLPLWLYSKLGVDVKKDCNRFFTSGVGGKQLVFVLKELWKVKLGDWESNIRLGFLNDSFVPPLLGRLHCIERIKVCFENFKTVFTLA</sequence>
<name>A0A1F4ZAS1_9BACT</name>
<evidence type="ECO:0000313" key="4">
    <source>
        <dbReference type="Proteomes" id="UP000177080"/>
    </source>
</evidence>
<evidence type="ECO:0000259" key="2">
    <source>
        <dbReference type="PROSITE" id="PS50175"/>
    </source>
</evidence>
<dbReference type="GO" id="GO:0004190">
    <property type="term" value="F:aspartic-type endopeptidase activity"/>
    <property type="evidence" value="ECO:0007669"/>
    <property type="project" value="InterPro"/>
</dbReference>
<dbReference type="PROSITE" id="PS00141">
    <property type="entry name" value="ASP_PROTEASE"/>
    <property type="match status" value="1"/>
</dbReference>
<dbReference type="InterPro" id="IPR001969">
    <property type="entry name" value="Aspartic_peptidase_AS"/>
</dbReference>
<dbReference type="GO" id="GO:0006508">
    <property type="term" value="P:proteolysis"/>
    <property type="evidence" value="ECO:0007669"/>
    <property type="project" value="InterPro"/>
</dbReference>
<dbReference type="SUPFAM" id="SSF50630">
    <property type="entry name" value="Acid proteases"/>
    <property type="match status" value="1"/>
</dbReference>
<accession>A0A1F4ZAS1</accession>
<proteinExistence type="predicted"/>
<organism evidence="3 4">
    <name type="scientific">Candidatus Amesbacteria bacterium RIFCSPLOWO2_01_FULL_48_25</name>
    <dbReference type="NCBI Taxonomy" id="1797259"/>
    <lineage>
        <taxon>Bacteria</taxon>
        <taxon>Candidatus Amesiibacteriota</taxon>
    </lineage>
</organism>
<gene>
    <name evidence="3" type="ORF">A2989_02520</name>
</gene>
<comment type="caution">
    <text evidence="3">The sequence shown here is derived from an EMBL/GenBank/DDBJ whole genome shotgun (WGS) entry which is preliminary data.</text>
</comment>
<keyword evidence="1" id="KW-0378">Hydrolase</keyword>
<dbReference type="EMBL" id="MEXN01000006">
    <property type="protein sequence ID" value="OGD03479.1"/>
    <property type="molecule type" value="Genomic_DNA"/>
</dbReference>
<evidence type="ECO:0000313" key="3">
    <source>
        <dbReference type="EMBL" id="OGD03479.1"/>
    </source>
</evidence>
<dbReference type="Pfam" id="PF13975">
    <property type="entry name" value="gag-asp_proteas"/>
    <property type="match status" value="1"/>
</dbReference>
<feature type="domain" description="Peptidase A2" evidence="2">
    <location>
        <begin position="38"/>
        <end position="77"/>
    </location>
</feature>
<dbReference type="Gene3D" id="2.40.70.10">
    <property type="entry name" value="Acid Proteases"/>
    <property type="match status" value="1"/>
</dbReference>
<dbReference type="InterPro" id="IPR001995">
    <property type="entry name" value="Peptidase_A2_cat"/>
</dbReference>
<dbReference type="Proteomes" id="UP000177080">
    <property type="component" value="Unassembled WGS sequence"/>
</dbReference>
<dbReference type="AlphaFoldDB" id="A0A1F4ZAS1"/>
<dbReference type="PROSITE" id="PS50175">
    <property type="entry name" value="ASP_PROT_RETROV"/>
    <property type="match status" value="1"/>
</dbReference>
<reference evidence="3 4" key="1">
    <citation type="journal article" date="2016" name="Nat. Commun.">
        <title>Thousands of microbial genomes shed light on interconnected biogeochemical processes in an aquifer system.</title>
        <authorList>
            <person name="Anantharaman K."/>
            <person name="Brown C.T."/>
            <person name="Hug L.A."/>
            <person name="Sharon I."/>
            <person name="Castelle C.J."/>
            <person name="Probst A.J."/>
            <person name="Thomas B.C."/>
            <person name="Singh A."/>
            <person name="Wilkins M.J."/>
            <person name="Karaoz U."/>
            <person name="Brodie E.L."/>
            <person name="Williams K.H."/>
            <person name="Hubbard S.S."/>
            <person name="Banfield J.F."/>
        </authorList>
    </citation>
    <scope>NUCLEOTIDE SEQUENCE [LARGE SCALE GENOMIC DNA]</scope>
</reference>
<dbReference type="InterPro" id="IPR021109">
    <property type="entry name" value="Peptidase_aspartic_dom_sf"/>
</dbReference>